<dbReference type="AlphaFoldDB" id="A0AA88EFV6"/>
<protein>
    <recommendedName>
        <fullName evidence="2">Mediator of RNA polymerase II transcription subunit 25</fullName>
    </recommendedName>
</protein>
<dbReference type="EMBL" id="BTGU01001207">
    <property type="protein sequence ID" value="GMN70651.1"/>
    <property type="molecule type" value="Genomic_DNA"/>
</dbReference>
<proteinExistence type="inferred from homology"/>
<dbReference type="GO" id="GO:0016592">
    <property type="term" value="C:mediator complex"/>
    <property type="evidence" value="ECO:0007669"/>
    <property type="project" value="TreeGrafter"/>
</dbReference>
<feature type="domain" description="Mediator of RNA polymerase II transcription subunit 25 von Willebrand factor type A" evidence="3">
    <location>
        <begin position="26"/>
        <end position="207"/>
    </location>
</feature>
<dbReference type="PANTHER" id="PTHR12433">
    <property type="entry name" value="MEDIATOR OF RNA POLYMERASE II TRANSCRIPTION SUBUNIT 25"/>
    <property type="match status" value="1"/>
</dbReference>
<evidence type="ECO:0000256" key="2">
    <source>
        <dbReference type="ARBA" id="ARBA00019694"/>
    </source>
</evidence>
<comment type="similarity">
    <text evidence="1">Belongs to the Mediator complex subunit 25 family.</text>
</comment>
<comment type="caution">
    <text evidence="4">The sequence shown here is derived from an EMBL/GenBank/DDBJ whole genome shotgun (WGS) entry which is preliminary data.</text>
</comment>
<evidence type="ECO:0000313" key="4">
    <source>
        <dbReference type="EMBL" id="GMN70651.1"/>
    </source>
</evidence>
<reference evidence="4" key="1">
    <citation type="submission" date="2023-07" db="EMBL/GenBank/DDBJ databases">
        <title>draft genome sequence of fig (Ficus carica).</title>
        <authorList>
            <person name="Takahashi T."/>
            <person name="Nishimura K."/>
        </authorList>
    </citation>
    <scope>NUCLEOTIDE SEQUENCE</scope>
</reference>
<dbReference type="Proteomes" id="UP001187192">
    <property type="component" value="Unassembled WGS sequence"/>
</dbReference>
<sequence>MMLRDNSEGIRYRSFYGNELIGQKRSNSNSEFALVAFNTHGSYCGCLVQRSGWTRDIDNYLQWLKAIPFSGGGFNDAAIAEGLSEALMMFLPTVQNGNQSQPNGDCQRHCILISASNPHPLSTPVFRPQIQNLDQSESIDGQTENRLSDAETIAKSFAQCLVSLSVISPKQLPKLRAIYNAGKHNPRANDLPIDIAKNPHFLVLLSENFLEARAAFNRAGVPSLASNQNPVKMDMAPITSVTGPPPTSMPLVNGSITSRQPISVGNMPAATVKVEPSTVSSMVPGPIFPHIPSVARAASQGIPLQTSSPPPVSQDMITTNENGPDLKPVVSSIPQPLRPVGPPPANVNILNNLSQARQVMNSAVLPMGQTPIGMHMSNMISSGVASSTPAQNILPSGQSVITSMPGPGPITQVTQTPGLNTFNAANSNVSGISNIGVSQPMSNLQGGVGMGQSAPAMSQGNIIGSQMVQTGMGMNQNMMSGLGQSVVSSGTGTMIPTPGMSQQVQVQAGVQPLGVNNNSAASIPMSQQASSAQPSKYVKVWEGNLSGQRQGQPVFITRLEGYRNATASETLAANWPPTMQIVRLISQDHMNNKQYVGKADFLVFRAMNQHGFLGQLQEKKLTWTVLDANEVPQTRLHFLILSFIEILSASNPATIPDTAAIRF</sequence>
<dbReference type="Pfam" id="PF11265">
    <property type="entry name" value="Med25_VWA"/>
    <property type="match status" value="1"/>
</dbReference>
<dbReference type="InterPro" id="IPR021419">
    <property type="entry name" value="Mediator_Med25_VWA"/>
</dbReference>
<keyword evidence="5" id="KW-1185">Reference proteome</keyword>
<dbReference type="GO" id="GO:0045944">
    <property type="term" value="P:positive regulation of transcription by RNA polymerase II"/>
    <property type="evidence" value="ECO:0007669"/>
    <property type="project" value="TreeGrafter"/>
</dbReference>
<evidence type="ECO:0000313" key="5">
    <source>
        <dbReference type="Proteomes" id="UP001187192"/>
    </source>
</evidence>
<dbReference type="PANTHER" id="PTHR12433:SF11">
    <property type="entry name" value="MEDIATOR OF RNA POLYMERASE II TRANSCRIPTION SUBUNIT 25"/>
    <property type="match status" value="1"/>
</dbReference>
<evidence type="ECO:0000256" key="1">
    <source>
        <dbReference type="ARBA" id="ARBA00009102"/>
    </source>
</evidence>
<gene>
    <name evidence="4" type="ORF">TIFTF001_039690</name>
</gene>
<accession>A0AA88EFV6</accession>
<evidence type="ECO:0000259" key="3">
    <source>
        <dbReference type="Pfam" id="PF11265"/>
    </source>
</evidence>
<dbReference type="GO" id="GO:0005667">
    <property type="term" value="C:transcription regulator complex"/>
    <property type="evidence" value="ECO:0007669"/>
    <property type="project" value="TreeGrafter"/>
</dbReference>
<name>A0AA88EFV6_FICCA</name>
<organism evidence="4 5">
    <name type="scientific">Ficus carica</name>
    <name type="common">Common fig</name>
    <dbReference type="NCBI Taxonomy" id="3494"/>
    <lineage>
        <taxon>Eukaryota</taxon>
        <taxon>Viridiplantae</taxon>
        <taxon>Streptophyta</taxon>
        <taxon>Embryophyta</taxon>
        <taxon>Tracheophyta</taxon>
        <taxon>Spermatophyta</taxon>
        <taxon>Magnoliopsida</taxon>
        <taxon>eudicotyledons</taxon>
        <taxon>Gunneridae</taxon>
        <taxon>Pentapetalae</taxon>
        <taxon>rosids</taxon>
        <taxon>fabids</taxon>
        <taxon>Rosales</taxon>
        <taxon>Moraceae</taxon>
        <taxon>Ficeae</taxon>
        <taxon>Ficus</taxon>
    </lineage>
</organism>